<gene>
    <name evidence="4" type="ORF">AOG27_18320</name>
</gene>
<dbReference type="EMBL" id="LJTC01000014">
    <property type="protein sequence ID" value="KPM81288.1"/>
    <property type="molecule type" value="Genomic_DNA"/>
</dbReference>
<dbReference type="CDD" id="cd06223">
    <property type="entry name" value="PRTases_typeI"/>
    <property type="match status" value="1"/>
</dbReference>
<dbReference type="STRING" id="570156.AOG27_18320"/>
<organism evidence="4 5">
    <name type="scientific">Pseudoalteromonas lipolytica</name>
    <dbReference type="NCBI Taxonomy" id="570156"/>
    <lineage>
        <taxon>Bacteria</taxon>
        <taxon>Pseudomonadati</taxon>
        <taxon>Pseudomonadota</taxon>
        <taxon>Gammaproteobacteria</taxon>
        <taxon>Alteromonadales</taxon>
        <taxon>Pseudoalteromonadaceae</taxon>
        <taxon>Pseudoalteromonas</taxon>
    </lineage>
</organism>
<dbReference type="InterPro" id="IPR044005">
    <property type="entry name" value="DZR_2"/>
</dbReference>
<dbReference type="Gene3D" id="3.40.50.2020">
    <property type="match status" value="1"/>
</dbReference>
<evidence type="ECO:0000256" key="1">
    <source>
        <dbReference type="ARBA" id="ARBA00008007"/>
    </source>
</evidence>
<feature type="domain" description="Phosphoribosyltransferase" evidence="2">
    <location>
        <begin position="184"/>
        <end position="224"/>
    </location>
</feature>
<dbReference type="RefSeq" id="WP_054554435.1">
    <property type="nucleotide sequence ID" value="NZ_LJTC01000014.1"/>
</dbReference>
<comment type="similarity">
    <text evidence="1">Belongs to the ComF/GntX family.</text>
</comment>
<proteinExistence type="inferred from homology"/>
<comment type="caution">
    <text evidence="4">The sequence shown here is derived from an EMBL/GenBank/DDBJ whole genome shotgun (WGS) entry which is preliminary data.</text>
</comment>
<reference evidence="4 5" key="1">
    <citation type="submission" date="2015-09" db="EMBL/GenBank/DDBJ databases">
        <title>Draft Genome Sequence of Pseudoalteromonas lipolytica UCD-48B.</title>
        <authorList>
            <person name="Krusor M."/>
            <person name="Coil D.A."/>
            <person name="Lang J.M."/>
            <person name="Eisen J.A."/>
            <person name="Alexiev A."/>
        </authorList>
    </citation>
    <scope>NUCLEOTIDE SEQUENCE [LARGE SCALE GENOMIC DNA]</scope>
    <source>
        <strain evidence="4 5">UCD-48B</strain>
    </source>
</reference>
<feature type="domain" description="Double zinc ribbon" evidence="3">
    <location>
        <begin position="12"/>
        <end position="41"/>
    </location>
</feature>
<dbReference type="OrthoDB" id="9793412at2"/>
<dbReference type="PATRIC" id="fig|570156.3.peg.1586"/>
<dbReference type="Pfam" id="PF18912">
    <property type="entry name" value="DZR_2"/>
    <property type="match status" value="1"/>
</dbReference>
<dbReference type="Proteomes" id="UP000050378">
    <property type="component" value="Unassembled WGS sequence"/>
</dbReference>
<dbReference type="AlphaFoldDB" id="A0A0N8HJJ9"/>
<dbReference type="InterPro" id="IPR051910">
    <property type="entry name" value="ComF/GntX_DNA_util-trans"/>
</dbReference>
<evidence type="ECO:0000313" key="4">
    <source>
        <dbReference type="EMBL" id="KPM81288.1"/>
    </source>
</evidence>
<dbReference type="PANTHER" id="PTHR47505:SF1">
    <property type="entry name" value="DNA UTILIZATION PROTEIN YHGH"/>
    <property type="match status" value="1"/>
</dbReference>
<evidence type="ECO:0000259" key="2">
    <source>
        <dbReference type="Pfam" id="PF00156"/>
    </source>
</evidence>
<dbReference type="Pfam" id="PF00156">
    <property type="entry name" value="Pribosyltran"/>
    <property type="match status" value="1"/>
</dbReference>
<sequence>MSHLPHALKLGLDALFPNFCISCQNHIQADQALCQYCLDDLNLFDLTRHPNLLHRPDICDAFPDSNFDHLIACAWYQAPFKLWLKQLKFNDQQYFRVALQQVIAKQLQLARQVNANWPDLFIVLPLHNQRFLARGFNQVSQTWLPVLKNQQSTVSSALYKQKATKAQSQLSKAKRVKNLQNAFVCQQDLTGKTVAVVDDVMTSGATLNAATEAIKNAGAKQIWAMLTCLTGLGNLHYD</sequence>
<name>A0A0N8HJJ9_9GAMM</name>
<accession>A0A0N8HJJ9</accession>
<dbReference type="PANTHER" id="PTHR47505">
    <property type="entry name" value="DNA UTILIZATION PROTEIN YHGH"/>
    <property type="match status" value="1"/>
</dbReference>
<evidence type="ECO:0000259" key="3">
    <source>
        <dbReference type="Pfam" id="PF18912"/>
    </source>
</evidence>
<evidence type="ECO:0000313" key="5">
    <source>
        <dbReference type="Proteomes" id="UP000050378"/>
    </source>
</evidence>
<dbReference type="SUPFAM" id="SSF53271">
    <property type="entry name" value="PRTase-like"/>
    <property type="match status" value="1"/>
</dbReference>
<dbReference type="InterPro" id="IPR000836">
    <property type="entry name" value="PRTase_dom"/>
</dbReference>
<dbReference type="InterPro" id="IPR029057">
    <property type="entry name" value="PRTase-like"/>
</dbReference>
<protein>
    <submittedName>
        <fullName evidence="4">Competence protein ComF</fullName>
    </submittedName>
</protein>